<dbReference type="GO" id="GO:0006508">
    <property type="term" value="P:proteolysis"/>
    <property type="evidence" value="ECO:0007669"/>
    <property type="project" value="UniProtKB-KW"/>
</dbReference>
<protein>
    <recommendedName>
        <fullName evidence="10">Peptidase M43 pregnancy-associated plasma-A domain-containing protein</fullName>
    </recommendedName>
</protein>
<evidence type="ECO:0000256" key="3">
    <source>
        <dbReference type="ARBA" id="ARBA00022723"/>
    </source>
</evidence>
<dbReference type="Gene3D" id="3.40.390.10">
    <property type="entry name" value="Collagenase (Catalytic Domain)"/>
    <property type="match status" value="1"/>
</dbReference>
<evidence type="ECO:0000256" key="7">
    <source>
        <dbReference type="ARBA" id="ARBA00023049"/>
    </source>
</evidence>
<dbReference type="InParanoid" id="A0A409VJE4"/>
<proteinExistence type="inferred from homology"/>
<evidence type="ECO:0000256" key="4">
    <source>
        <dbReference type="ARBA" id="ARBA00022729"/>
    </source>
</evidence>
<organism evidence="11 12">
    <name type="scientific">Panaeolus cyanescens</name>
    <dbReference type="NCBI Taxonomy" id="181874"/>
    <lineage>
        <taxon>Eukaryota</taxon>
        <taxon>Fungi</taxon>
        <taxon>Dikarya</taxon>
        <taxon>Basidiomycota</taxon>
        <taxon>Agaricomycotina</taxon>
        <taxon>Agaricomycetes</taxon>
        <taxon>Agaricomycetidae</taxon>
        <taxon>Agaricales</taxon>
        <taxon>Agaricineae</taxon>
        <taxon>Galeropsidaceae</taxon>
        <taxon>Panaeolus</taxon>
    </lineage>
</organism>
<dbReference type="InterPro" id="IPR008754">
    <property type="entry name" value="Peptidase_M43"/>
</dbReference>
<keyword evidence="2" id="KW-0645">Protease</keyword>
<dbReference type="STRING" id="181874.A0A409VJE4"/>
<keyword evidence="8" id="KW-1015">Disulfide bond</keyword>
<keyword evidence="5" id="KW-0378">Hydrolase</keyword>
<evidence type="ECO:0000313" key="12">
    <source>
        <dbReference type="Proteomes" id="UP000284842"/>
    </source>
</evidence>
<evidence type="ECO:0000256" key="8">
    <source>
        <dbReference type="ARBA" id="ARBA00023157"/>
    </source>
</evidence>
<dbReference type="EMBL" id="NHTK01006044">
    <property type="protein sequence ID" value="PPQ66394.1"/>
    <property type="molecule type" value="Genomic_DNA"/>
</dbReference>
<dbReference type="PANTHER" id="PTHR47466:SF1">
    <property type="entry name" value="METALLOPROTEASE MEP1 (AFU_ORTHOLOGUE AFUA_1G07730)-RELATED"/>
    <property type="match status" value="1"/>
</dbReference>
<dbReference type="SUPFAM" id="SSF55486">
    <property type="entry name" value="Metalloproteases ('zincins'), catalytic domain"/>
    <property type="match status" value="1"/>
</dbReference>
<evidence type="ECO:0000313" key="11">
    <source>
        <dbReference type="EMBL" id="PPQ66394.1"/>
    </source>
</evidence>
<sequence>MITSGLFVVFYLLAVTTQVLGIATSLRDLSLSLGDFVVNNKGQECATPYSPKADHFMKEEFERDRVRRGVMRRQIADPTSSRPNVIFDVFINAISANMSYQGGWVTQDMLNMYGTYFRKGDIKALNINISGFTNSGGSNGFSLPPIYYQNYPKIDGVYIRWDGLPGGTSLDRQGSTVIHETGHWFSLWHTFEGGCNGIGDEMADTPAEAEAAFGCPVGRDSCPDAEGLDPIHNYMDYTNEACRESFSPAQVDRMHQAIRMYRR</sequence>
<evidence type="ECO:0000256" key="6">
    <source>
        <dbReference type="ARBA" id="ARBA00022833"/>
    </source>
</evidence>
<dbReference type="GO" id="GO:0046872">
    <property type="term" value="F:metal ion binding"/>
    <property type="evidence" value="ECO:0007669"/>
    <property type="project" value="UniProtKB-KW"/>
</dbReference>
<dbReference type="GO" id="GO:0008237">
    <property type="term" value="F:metallopeptidase activity"/>
    <property type="evidence" value="ECO:0007669"/>
    <property type="project" value="UniProtKB-KW"/>
</dbReference>
<keyword evidence="4 9" id="KW-0732">Signal</keyword>
<evidence type="ECO:0000259" key="10">
    <source>
        <dbReference type="Pfam" id="PF05572"/>
    </source>
</evidence>
<evidence type="ECO:0000256" key="2">
    <source>
        <dbReference type="ARBA" id="ARBA00022670"/>
    </source>
</evidence>
<evidence type="ECO:0000256" key="9">
    <source>
        <dbReference type="SAM" id="SignalP"/>
    </source>
</evidence>
<dbReference type="Pfam" id="PF05572">
    <property type="entry name" value="Peptidase_M43"/>
    <property type="match status" value="1"/>
</dbReference>
<comment type="similarity">
    <text evidence="1">Belongs to the peptidase M43B family.</text>
</comment>
<keyword evidence="6" id="KW-0862">Zinc</keyword>
<dbReference type="Proteomes" id="UP000284842">
    <property type="component" value="Unassembled WGS sequence"/>
</dbReference>
<dbReference type="InterPro" id="IPR024079">
    <property type="entry name" value="MetalloPept_cat_dom_sf"/>
</dbReference>
<dbReference type="AlphaFoldDB" id="A0A409VJE4"/>
<gene>
    <name evidence="11" type="ORF">CVT24_007223</name>
</gene>
<reference evidence="11 12" key="1">
    <citation type="journal article" date="2018" name="Evol. Lett.">
        <title>Horizontal gene cluster transfer increased hallucinogenic mushroom diversity.</title>
        <authorList>
            <person name="Reynolds H.T."/>
            <person name="Vijayakumar V."/>
            <person name="Gluck-Thaler E."/>
            <person name="Korotkin H.B."/>
            <person name="Matheny P.B."/>
            <person name="Slot J.C."/>
        </authorList>
    </citation>
    <scope>NUCLEOTIDE SEQUENCE [LARGE SCALE GENOMIC DNA]</scope>
    <source>
        <strain evidence="11 12">2629</strain>
    </source>
</reference>
<accession>A0A409VJE4</accession>
<dbReference type="OrthoDB" id="536211at2759"/>
<evidence type="ECO:0000256" key="5">
    <source>
        <dbReference type="ARBA" id="ARBA00022801"/>
    </source>
</evidence>
<feature type="chain" id="PRO_5019235775" description="Peptidase M43 pregnancy-associated plasma-A domain-containing protein" evidence="9">
    <location>
        <begin position="22"/>
        <end position="263"/>
    </location>
</feature>
<evidence type="ECO:0000256" key="1">
    <source>
        <dbReference type="ARBA" id="ARBA00008721"/>
    </source>
</evidence>
<keyword evidence="3" id="KW-0479">Metal-binding</keyword>
<dbReference type="PANTHER" id="PTHR47466">
    <property type="match status" value="1"/>
</dbReference>
<feature type="signal peptide" evidence="9">
    <location>
        <begin position="1"/>
        <end position="21"/>
    </location>
</feature>
<keyword evidence="7" id="KW-0482">Metalloprotease</keyword>
<name>A0A409VJE4_9AGAR</name>
<comment type="caution">
    <text evidence="11">The sequence shown here is derived from an EMBL/GenBank/DDBJ whole genome shotgun (WGS) entry which is preliminary data.</text>
</comment>
<feature type="domain" description="Peptidase M43 pregnancy-associated plasma-A" evidence="10">
    <location>
        <begin position="172"/>
        <end position="258"/>
    </location>
</feature>
<keyword evidence="12" id="KW-1185">Reference proteome</keyword>